<accession>A0A239DQQ4</accession>
<organism evidence="1 2">
    <name type="scientific">Dokdonia pacifica</name>
    <dbReference type="NCBI Taxonomy" id="1627892"/>
    <lineage>
        <taxon>Bacteria</taxon>
        <taxon>Pseudomonadati</taxon>
        <taxon>Bacteroidota</taxon>
        <taxon>Flavobacteriia</taxon>
        <taxon>Flavobacteriales</taxon>
        <taxon>Flavobacteriaceae</taxon>
        <taxon>Dokdonia</taxon>
    </lineage>
</organism>
<proteinExistence type="predicted"/>
<protein>
    <submittedName>
        <fullName evidence="1">Uncharacterized protein</fullName>
    </submittedName>
</protein>
<keyword evidence="2" id="KW-1185">Reference proteome</keyword>
<evidence type="ECO:0000313" key="1">
    <source>
        <dbReference type="EMBL" id="SNS34431.1"/>
    </source>
</evidence>
<dbReference type="EMBL" id="FZNY01000012">
    <property type="protein sequence ID" value="SNS34431.1"/>
    <property type="molecule type" value="Genomic_DNA"/>
</dbReference>
<evidence type="ECO:0000313" key="2">
    <source>
        <dbReference type="Proteomes" id="UP000198379"/>
    </source>
</evidence>
<name>A0A239DQQ4_9FLAO</name>
<gene>
    <name evidence="1" type="ORF">SAMN06265376_1122</name>
</gene>
<dbReference type="AlphaFoldDB" id="A0A239DQQ4"/>
<reference evidence="1 2" key="1">
    <citation type="submission" date="2017-06" db="EMBL/GenBank/DDBJ databases">
        <authorList>
            <person name="Kim H.J."/>
            <person name="Triplett B.A."/>
        </authorList>
    </citation>
    <scope>NUCLEOTIDE SEQUENCE [LARGE SCALE GENOMIC DNA]</scope>
    <source>
        <strain evidence="1 2">DSM 25597</strain>
    </source>
</reference>
<sequence length="35" mass="4000">MVAYRNRHIHLFAHGETSIITAYLKDASIILKSND</sequence>
<dbReference type="Proteomes" id="UP000198379">
    <property type="component" value="Unassembled WGS sequence"/>
</dbReference>